<gene>
    <name evidence="2" type="ORF">B0H17DRAFT_1126348</name>
</gene>
<evidence type="ECO:0000256" key="1">
    <source>
        <dbReference type="SAM" id="Phobius"/>
    </source>
</evidence>
<dbReference type="Proteomes" id="UP001221757">
    <property type="component" value="Unassembled WGS sequence"/>
</dbReference>
<dbReference type="EMBL" id="JARKIE010000008">
    <property type="protein sequence ID" value="KAJ7705539.1"/>
    <property type="molecule type" value="Genomic_DNA"/>
</dbReference>
<feature type="transmembrane region" description="Helical" evidence="1">
    <location>
        <begin position="163"/>
        <end position="184"/>
    </location>
</feature>
<evidence type="ECO:0000313" key="2">
    <source>
        <dbReference type="EMBL" id="KAJ7705539.1"/>
    </source>
</evidence>
<dbReference type="AlphaFoldDB" id="A0AAD7M8G1"/>
<name>A0AAD7M8G1_MYCRO</name>
<proteinExistence type="predicted"/>
<keyword evidence="1" id="KW-0472">Membrane</keyword>
<organism evidence="2 3">
    <name type="scientific">Mycena rosella</name>
    <name type="common">Pink bonnet</name>
    <name type="synonym">Agaricus rosellus</name>
    <dbReference type="NCBI Taxonomy" id="1033263"/>
    <lineage>
        <taxon>Eukaryota</taxon>
        <taxon>Fungi</taxon>
        <taxon>Dikarya</taxon>
        <taxon>Basidiomycota</taxon>
        <taxon>Agaricomycotina</taxon>
        <taxon>Agaricomycetes</taxon>
        <taxon>Agaricomycetidae</taxon>
        <taxon>Agaricales</taxon>
        <taxon>Marasmiineae</taxon>
        <taxon>Mycenaceae</taxon>
        <taxon>Mycena</taxon>
    </lineage>
</organism>
<sequence length="238" mass="26101">MFANHDACMNGLGPDGLWKDSSTALCPVPTEMMGLLELSSPEAYLKVYCLNPPQNSSQSRHRHPSYFTTVVSALNARHILPRSSKSTAKFNSAHSFSPAAKSLNVYSLIFAALARNLTKPDTVITMGLVASPLSVYLVLYVFRSLCGGHNHLASVFGDGMWRNRCAVLALVPLWIVVAVISAFPKPRPTVLLPFIVVFLEFPALTAATIVLLALAWATAMYLQQSEISKTRNPIFHIW</sequence>
<feature type="transmembrane region" description="Helical" evidence="1">
    <location>
        <begin position="123"/>
        <end position="142"/>
    </location>
</feature>
<keyword evidence="3" id="KW-1185">Reference proteome</keyword>
<protein>
    <submittedName>
        <fullName evidence="2">Uncharacterized protein</fullName>
    </submittedName>
</protein>
<keyword evidence="1" id="KW-0812">Transmembrane</keyword>
<reference evidence="2" key="1">
    <citation type="submission" date="2023-03" db="EMBL/GenBank/DDBJ databases">
        <title>Massive genome expansion in bonnet fungi (Mycena s.s.) driven by repeated elements and novel gene families across ecological guilds.</title>
        <authorList>
            <consortium name="Lawrence Berkeley National Laboratory"/>
            <person name="Harder C.B."/>
            <person name="Miyauchi S."/>
            <person name="Viragh M."/>
            <person name="Kuo A."/>
            <person name="Thoen E."/>
            <person name="Andreopoulos B."/>
            <person name="Lu D."/>
            <person name="Skrede I."/>
            <person name="Drula E."/>
            <person name="Henrissat B."/>
            <person name="Morin E."/>
            <person name="Kohler A."/>
            <person name="Barry K."/>
            <person name="LaButti K."/>
            <person name="Morin E."/>
            <person name="Salamov A."/>
            <person name="Lipzen A."/>
            <person name="Mereny Z."/>
            <person name="Hegedus B."/>
            <person name="Baldrian P."/>
            <person name="Stursova M."/>
            <person name="Weitz H."/>
            <person name="Taylor A."/>
            <person name="Grigoriev I.V."/>
            <person name="Nagy L.G."/>
            <person name="Martin F."/>
            <person name="Kauserud H."/>
        </authorList>
    </citation>
    <scope>NUCLEOTIDE SEQUENCE</scope>
    <source>
        <strain evidence="2">CBHHK067</strain>
    </source>
</reference>
<accession>A0AAD7M8G1</accession>
<comment type="caution">
    <text evidence="2">The sequence shown here is derived from an EMBL/GenBank/DDBJ whole genome shotgun (WGS) entry which is preliminary data.</text>
</comment>
<keyword evidence="1" id="KW-1133">Transmembrane helix</keyword>
<feature type="transmembrane region" description="Helical" evidence="1">
    <location>
        <begin position="190"/>
        <end position="222"/>
    </location>
</feature>
<evidence type="ECO:0000313" key="3">
    <source>
        <dbReference type="Proteomes" id="UP001221757"/>
    </source>
</evidence>